<dbReference type="InterPro" id="IPR001005">
    <property type="entry name" value="SANT/Myb"/>
</dbReference>
<evidence type="ECO:0000256" key="1">
    <source>
        <dbReference type="ARBA" id="ARBA00004123"/>
    </source>
</evidence>
<sequence>MGMQNQNMNLVLSTDAKPRLKWTPELHQRFVEAVNQLGGADKATPKCLMRVMGIHGLTLYHLKSHLQKYRLGKIQQPHKSIENKQEENKEIQSNDDRFSKGTDGGMRTPITELQIAEAIQMQIEVQRKLHEQIEVQRHLQLRIEAQAKYLQSVLKKAQDTITGCNSSSVGIELAKSELSRLVSMVGRGYPSSETSELTEAGGSSLKEAETKNLTSTVCSMESSLTSSDSSGRKVDIQQKNAICKVNSTSVELLLMDIHPQEDYVFLTGTLSNQVKKRSDSNVSDSTCVAKGPKGSEQLKECWLQGTLDLNRQYPNDIET</sequence>
<dbReference type="GO" id="GO:0003677">
    <property type="term" value="F:DNA binding"/>
    <property type="evidence" value="ECO:0007669"/>
    <property type="project" value="InterPro"/>
</dbReference>
<keyword evidence="10" id="KW-1185">Reference proteome</keyword>
<evidence type="ECO:0000256" key="5">
    <source>
        <dbReference type="ARBA" id="ARBA00023163"/>
    </source>
</evidence>
<comment type="similarity">
    <text evidence="2">Belongs to the MYB-CC family.</text>
</comment>
<comment type="caution">
    <text evidence="9">The sequence shown here is derived from an EMBL/GenBank/DDBJ whole genome shotgun (WGS) entry which is preliminary data.</text>
</comment>
<feature type="region of interest" description="Disordered" evidence="7">
    <location>
        <begin position="78"/>
        <end position="107"/>
    </location>
</feature>
<dbReference type="PROSITE" id="PS51294">
    <property type="entry name" value="HTH_MYB"/>
    <property type="match status" value="1"/>
</dbReference>
<dbReference type="InterPro" id="IPR009057">
    <property type="entry name" value="Homeodomain-like_sf"/>
</dbReference>
<dbReference type="EMBL" id="JAIWQS010000001">
    <property type="protein sequence ID" value="KAJ8773720.1"/>
    <property type="molecule type" value="Genomic_DNA"/>
</dbReference>
<dbReference type="GO" id="GO:0003700">
    <property type="term" value="F:DNA-binding transcription factor activity"/>
    <property type="evidence" value="ECO:0007669"/>
    <property type="project" value="InterPro"/>
</dbReference>
<dbReference type="PANTHER" id="PTHR31499">
    <property type="entry name" value="MYB FAMILY TRANSCRIPTION FACTOR PHL11"/>
    <property type="match status" value="1"/>
</dbReference>
<evidence type="ECO:0000313" key="9">
    <source>
        <dbReference type="EMBL" id="KAJ8773720.1"/>
    </source>
</evidence>
<evidence type="ECO:0000256" key="3">
    <source>
        <dbReference type="ARBA" id="ARBA00023015"/>
    </source>
</evidence>
<reference evidence="9 10" key="1">
    <citation type="submission" date="2021-09" db="EMBL/GenBank/DDBJ databases">
        <title>Genomic insights and catalytic innovation underlie evolution of tropane alkaloids biosynthesis.</title>
        <authorList>
            <person name="Wang Y.-J."/>
            <person name="Tian T."/>
            <person name="Huang J.-P."/>
            <person name="Huang S.-X."/>
        </authorList>
    </citation>
    <scope>NUCLEOTIDE SEQUENCE [LARGE SCALE GENOMIC DNA]</scope>
    <source>
        <strain evidence="9">KIB-2018</strain>
        <tissue evidence="9">Leaf</tissue>
    </source>
</reference>
<evidence type="ECO:0000256" key="7">
    <source>
        <dbReference type="SAM" id="MobiDB-lite"/>
    </source>
</evidence>
<protein>
    <recommendedName>
        <fullName evidence="8">HTH myb-type domain-containing protein</fullName>
    </recommendedName>
</protein>
<evidence type="ECO:0000259" key="8">
    <source>
        <dbReference type="PROSITE" id="PS51294"/>
    </source>
</evidence>
<dbReference type="SUPFAM" id="SSF46689">
    <property type="entry name" value="Homeodomain-like"/>
    <property type="match status" value="1"/>
</dbReference>
<dbReference type="Proteomes" id="UP001159364">
    <property type="component" value="Linkage Group LG01"/>
</dbReference>
<proteinExistence type="inferred from homology"/>
<accession>A0AAV8U5W4</accession>
<feature type="domain" description="HTH myb-type" evidence="8">
    <location>
        <begin position="14"/>
        <end position="74"/>
    </location>
</feature>
<evidence type="ECO:0000256" key="2">
    <source>
        <dbReference type="ARBA" id="ARBA00006783"/>
    </source>
</evidence>
<keyword evidence="4" id="KW-0175">Coiled coil</keyword>
<evidence type="ECO:0000313" key="10">
    <source>
        <dbReference type="Proteomes" id="UP001159364"/>
    </source>
</evidence>
<dbReference type="Pfam" id="PF00249">
    <property type="entry name" value="Myb_DNA-binding"/>
    <property type="match status" value="1"/>
</dbReference>
<keyword evidence="5" id="KW-0804">Transcription</keyword>
<dbReference type="NCBIfam" id="TIGR01557">
    <property type="entry name" value="myb_SHAQKYF"/>
    <property type="match status" value="1"/>
</dbReference>
<feature type="compositionally biased region" description="Basic and acidic residues" evidence="7">
    <location>
        <begin position="79"/>
        <end position="100"/>
    </location>
</feature>
<dbReference type="FunFam" id="1.10.10.60:FF:000002">
    <property type="entry name" value="Myb family transcription factor"/>
    <property type="match status" value="1"/>
</dbReference>
<keyword evidence="3" id="KW-0805">Transcription regulation</keyword>
<gene>
    <name evidence="9" type="ORF">K2173_006370</name>
</gene>
<organism evidence="9 10">
    <name type="scientific">Erythroxylum novogranatense</name>
    <dbReference type="NCBI Taxonomy" id="1862640"/>
    <lineage>
        <taxon>Eukaryota</taxon>
        <taxon>Viridiplantae</taxon>
        <taxon>Streptophyta</taxon>
        <taxon>Embryophyta</taxon>
        <taxon>Tracheophyta</taxon>
        <taxon>Spermatophyta</taxon>
        <taxon>Magnoliopsida</taxon>
        <taxon>eudicotyledons</taxon>
        <taxon>Gunneridae</taxon>
        <taxon>Pentapetalae</taxon>
        <taxon>rosids</taxon>
        <taxon>fabids</taxon>
        <taxon>Malpighiales</taxon>
        <taxon>Erythroxylaceae</taxon>
        <taxon>Erythroxylum</taxon>
    </lineage>
</organism>
<dbReference type="InterPro" id="IPR025756">
    <property type="entry name" value="Myb_CC_LHEQLE"/>
</dbReference>
<comment type="subcellular location">
    <subcellularLocation>
        <location evidence="1">Nucleus</location>
    </subcellularLocation>
</comment>
<dbReference type="InterPro" id="IPR006447">
    <property type="entry name" value="Myb_dom_plants"/>
</dbReference>
<dbReference type="PANTHER" id="PTHR31499:SF11">
    <property type="entry name" value="MYB FAMILY TRANSCRIPTION FACTOR PHL8"/>
    <property type="match status" value="1"/>
</dbReference>
<name>A0AAV8U5W4_9ROSI</name>
<evidence type="ECO:0000256" key="6">
    <source>
        <dbReference type="ARBA" id="ARBA00023242"/>
    </source>
</evidence>
<dbReference type="GO" id="GO:0005634">
    <property type="term" value="C:nucleus"/>
    <property type="evidence" value="ECO:0007669"/>
    <property type="project" value="UniProtKB-SubCell"/>
</dbReference>
<dbReference type="InterPro" id="IPR046955">
    <property type="entry name" value="PHR1-like"/>
</dbReference>
<dbReference type="InterPro" id="IPR017930">
    <property type="entry name" value="Myb_dom"/>
</dbReference>
<dbReference type="AlphaFoldDB" id="A0AAV8U5W4"/>
<dbReference type="Pfam" id="PF14379">
    <property type="entry name" value="Myb_CC_LHEQLE"/>
    <property type="match status" value="1"/>
</dbReference>
<dbReference type="Gene3D" id="1.10.10.60">
    <property type="entry name" value="Homeodomain-like"/>
    <property type="match status" value="1"/>
</dbReference>
<keyword evidence="6" id="KW-0539">Nucleus</keyword>
<evidence type="ECO:0000256" key="4">
    <source>
        <dbReference type="ARBA" id="ARBA00023054"/>
    </source>
</evidence>